<dbReference type="OrthoDB" id="8688418at2"/>
<dbReference type="Gene3D" id="1.10.357.10">
    <property type="entry name" value="Tetracycline Repressor, domain 2"/>
    <property type="match status" value="1"/>
</dbReference>
<dbReference type="InParanoid" id="C8XKG4"/>
<gene>
    <name evidence="7" type="ordered locus">Namu_2350</name>
</gene>
<evidence type="ECO:0000256" key="4">
    <source>
        <dbReference type="PROSITE-ProRule" id="PRU00335"/>
    </source>
</evidence>
<evidence type="ECO:0000256" key="1">
    <source>
        <dbReference type="ARBA" id="ARBA00023015"/>
    </source>
</evidence>
<dbReference type="Gene3D" id="1.10.10.60">
    <property type="entry name" value="Homeodomain-like"/>
    <property type="match status" value="1"/>
</dbReference>
<dbReference type="InterPro" id="IPR023851">
    <property type="entry name" value="Tscrpt_reg_TetR-type"/>
</dbReference>
<sequence length="230" mass="25464">MTEPAAVPAEPPVGPSRRPGRQPASSRTEIEHAAFRLFDERGFEQTTVDDIAGAAGIARRTFFSYFASKNDVPWGSFDRELDYLRAVLDQTPDSVPVMEAIRRAVLAFNTVDPAEQPWHRKRLALILSTPALQAHSTLRYAQWRQVVCEFVARRLVAPVGSLLVQTIGYASLAAAIAAYDVWLTQDDADLLDLLDTAFRDLADGFARAQPPRTLTPVRSDRPATPPARPR</sequence>
<dbReference type="PRINTS" id="PR00455">
    <property type="entry name" value="HTHTETR"/>
</dbReference>
<feature type="domain" description="HTH tetR-type" evidence="6">
    <location>
        <begin position="24"/>
        <end position="84"/>
    </location>
</feature>
<keyword evidence="2 4" id="KW-0238">DNA-binding</keyword>
<dbReference type="NCBIfam" id="TIGR03968">
    <property type="entry name" value="mycofact_TetR"/>
    <property type="match status" value="1"/>
</dbReference>
<feature type="region of interest" description="Disordered" evidence="5">
    <location>
        <begin position="1"/>
        <end position="27"/>
    </location>
</feature>
<reference evidence="8" key="1">
    <citation type="submission" date="2009-09" db="EMBL/GenBank/DDBJ databases">
        <title>The complete genome of Nakamurella multipartita DSM 44233.</title>
        <authorList>
            <consortium name="US DOE Joint Genome Institute (JGI-PGF)"/>
            <person name="Lucas S."/>
            <person name="Copeland A."/>
            <person name="Lapidus A."/>
            <person name="Glavina del Rio T."/>
            <person name="Dalin E."/>
            <person name="Tice H."/>
            <person name="Bruce D."/>
            <person name="Goodwin L."/>
            <person name="Pitluck S."/>
            <person name="Kyrpides N."/>
            <person name="Mavromatis K."/>
            <person name="Ivanova N."/>
            <person name="Ovchinnikova G."/>
            <person name="Sims D."/>
            <person name="Meincke L."/>
            <person name="Brettin T."/>
            <person name="Detter J.C."/>
            <person name="Han C."/>
            <person name="Larimer F."/>
            <person name="Land M."/>
            <person name="Hauser L."/>
            <person name="Markowitz V."/>
            <person name="Cheng J.-F."/>
            <person name="Hugenholtz P."/>
            <person name="Woyke T."/>
            <person name="Wu D."/>
            <person name="Klenk H.-P."/>
            <person name="Eisen J.A."/>
        </authorList>
    </citation>
    <scope>NUCLEOTIDE SEQUENCE [LARGE SCALE GENOMIC DNA]</scope>
    <source>
        <strain evidence="8">ATCC 700099 / DSM 44233 / CIP 104796 / JCM 9543 / NBRC 105858 / Y-104</strain>
    </source>
</reference>
<dbReference type="PANTHER" id="PTHR30055:SF238">
    <property type="entry name" value="MYCOFACTOCIN BIOSYNTHESIS TRANSCRIPTIONAL REGULATOR MFTR-RELATED"/>
    <property type="match status" value="1"/>
</dbReference>
<dbReference type="SUPFAM" id="SSF46689">
    <property type="entry name" value="Homeodomain-like"/>
    <property type="match status" value="1"/>
</dbReference>
<dbReference type="InterPro" id="IPR023772">
    <property type="entry name" value="DNA-bd_HTH_TetR-type_CS"/>
</dbReference>
<evidence type="ECO:0000313" key="7">
    <source>
        <dbReference type="EMBL" id="ACV78726.1"/>
    </source>
</evidence>
<dbReference type="eggNOG" id="COG1309">
    <property type="taxonomic scope" value="Bacteria"/>
</dbReference>
<evidence type="ECO:0000256" key="3">
    <source>
        <dbReference type="ARBA" id="ARBA00023163"/>
    </source>
</evidence>
<keyword evidence="3" id="KW-0804">Transcription</keyword>
<feature type="region of interest" description="Disordered" evidence="5">
    <location>
        <begin position="211"/>
        <end position="230"/>
    </location>
</feature>
<dbReference type="InterPro" id="IPR041347">
    <property type="entry name" value="MftR_C"/>
</dbReference>
<dbReference type="PROSITE" id="PS01081">
    <property type="entry name" value="HTH_TETR_1"/>
    <property type="match status" value="1"/>
</dbReference>
<dbReference type="GO" id="GO:0003700">
    <property type="term" value="F:DNA-binding transcription factor activity"/>
    <property type="evidence" value="ECO:0007669"/>
    <property type="project" value="TreeGrafter"/>
</dbReference>
<protein>
    <submittedName>
        <fullName evidence="7">Transcriptional regulator, TetR family</fullName>
    </submittedName>
</protein>
<dbReference type="Proteomes" id="UP000002218">
    <property type="component" value="Chromosome"/>
</dbReference>
<evidence type="ECO:0000256" key="5">
    <source>
        <dbReference type="SAM" id="MobiDB-lite"/>
    </source>
</evidence>
<dbReference type="PANTHER" id="PTHR30055">
    <property type="entry name" value="HTH-TYPE TRANSCRIPTIONAL REGULATOR RUTR"/>
    <property type="match status" value="1"/>
</dbReference>
<keyword evidence="8" id="KW-1185">Reference proteome</keyword>
<evidence type="ECO:0000313" key="8">
    <source>
        <dbReference type="Proteomes" id="UP000002218"/>
    </source>
</evidence>
<keyword evidence="1" id="KW-0805">Transcription regulation</keyword>
<evidence type="ECO:0000259" key="6">
    <source>
        <dbReference type="PROSITE" id="PS50977"/>
    </source>
</evidence>
<dbReference type="AlphaFoldDB" id="C8XKG4"/>
<feature type="DNA-binding region" description="H-T-H motif" evidence="4">
    <location>
        <begin position="47"/>
        <end position="66"/>
    </location>
</feature>
<dbReference type="Pfam" id="PF00440">
    <property type="entry name" value="TetR_N"/>
    <property type="match status" value="1"/>
</dbReference>
<dbReference type="STRING" id="479431.Namu_2350"/>
<organism evidence="7 8">
    <name type="scientific">Nakamurella multipartita (strain ATCC 700099 / DSM 44233 / CIP 104796 / JCM 9543 / NBRC 105858 / Y-104)</name>
    <name type="common">Microsphaera multipartita</name>
    <dbReference type="NCBI Taxonomy" id="479431"/>
    <lineage>
        <taxon>Bacteria</taxon>
        <taxon>Bacillati</taxon>
        <taxon>Actinomycetota</taxon>
        <taxon>Actinomycetes</taxon>
        <taxon>Nakamurellales</taxon>
        <taxon>Nakamurellaceae</taxon>
        <taxon>Nakamurella</taxon>
    </lineage>
</organism>
<evidence type="ECO:0000256" key="2">
    <source>
        <dbReference type="ARBA" id="ARBA00023125"/>
    </source>
</evidence>
<dbReference type="Pfam" id="PF17754">
    <property type="entry name" value="TetR_C_14"/>
    <property type="match status" value="1"/>
</dbReference>
<dbReference type="HOGENOM" id="CLU_069356_2_1_11"/>
<dbReference type="PROSITE" id="PS50977">
    <property type="entry name" value="HTH_TETR_2"/>
    <property type="match status" value="1"/>
</dbReference>
<proteinExistence type="predicted"/>
<accession>C8XKG4</accession>
<dbReference type="InterPro" id="IPR001647">
    <property type="entry name" value="HTH_TetR"/>
</dbReference>
<dbReference type="KEGG" id="nml:Namu_2350"/>
<dbReference type="InterPro" id="IPR050109">
    <property type="entry name" value="HTH-type_TetR-like_transc_reg"/>
</dbReference>
<dbReference type="GO" id="GO:0000976">
    <property type="term" value="F:transcription cis-regulatory region binding"/>
    <property type="evidence" value="ECO:0007669"/>
    <property type="project" value="TreeGrafter"/>
</dbReference>
<reference evidence="7 8" key="2">
    <citation type="journal article" date="2010" name="Stand. Genomic Sci.">
        <title>Complete genome sequence of Nakamurella multipartita type strain (Y-104).</title>
        <authorList>
            <person name="Tice H."/>
            <person name="Mayilraj S."/>
            <person name="Sims D."/>
            <person name="Lapidus A."/>
            <person name="Nolan M."/>
            <person name="Lucas S."/>
            <person name="Glavina Del Rio T."/>
            <person name="Copeland A."/>
            <person name="Cheng J.F."/>
            <person name="Meincke L."/>
            <person name="Bruce D."/>
            <person name="Goodwin L."/>
            <person name="Pitluck S."/>
            <person name="Ivanova N."/>
            <person name="Mavromatis K."/>
            <person name="Ovchinnikova G."/>
            <person name="Pati A."/>
            <person name="Chen A."/>
            <person name="Palaniappan K."/>
            <person name="Land M."/>
            <person name="Hauser L."/>
            <person name="Chang Y.J."/>
            <person name="Jeffries C.D."/>
            <person name="Detter J.C."/>
            <person name="Brettin T."/>
            <person name="Rohde M."/>
            <person name="Goker M."/>
            <person name="Bristow J."/>
            <person name="Eisen J.A."/>
            <person name="Markowitz V."/>
            <person name="Hugenholtz P."/>
            <person name="Kyrpides N.C."/>
            <person name="Klenk H.P."/>
            <person name="Chen F."/>
        </authorList>
    </citation>
    <scope>NUCLEOTIDE SEQUENCE [LARGE SCALE GENOMIC DNA]</scope>
    <source>
        <strain evidence="8">ATCC 700099 / DSM 44233 / CIP 104796 / JCM 9543 / NBRC 105858 / Y-104</strain>
    </source>
</reference>
<dbReference type="RefSeq" id="WP_015747616.1">
    <property type="nucleotide sequence ID" value="NC_013235.1"/>
</dbReference>
<name>C8XKG4_NAKMY</name>
<dbReference type="InterPro" id="IPR009057">
    <property type="entry name" value="Homeodomain-like_sf"/>
</dbReference>
<dbReference type="FunCoup" id="C8XKG4">
    <property type="interactions" value="1"/>
</dbReference>
<dbReference type="EMBL" id="CP001737">
    <property type="protein sequence ID" value="ACV78726.1"/>
    <property type="molecule type" value="Genomic_DNA"/>
</dbReference>